<comment type="caution">
    <text evidence="1">The sequence shown here is derived from an EMBL/GenBank/DDBJ whole genome shotgun (WGS) entry which is preliminary data.</text>
</comment>
<protein>
    <submittedName>
        <fullName evidence="1">Uncharacterized protein</fullName>
    </submittedName>
</protein>
<sequence>EPLWEVELIEWGPFEYAEEILGGALAPGRLYISSSKGYLYLILDEEY</sequence>
<evidence type="ECO:0000313" key="1">
    <source>
        <dbReference type="EMBL" id="GAI84328.1"/>
    </source>
</evidence>
<gene>
    <name evidence="1" type="ORF">S12H4_21588</name>
</gene>
<dbReference type="AlphaFoldDB" id="X1RUH9"/>
<organism evidence="1">
    <name type="scientific">marine sediment metagenome</name>
    <dbReference type="NCBI Taxonomy" id="412755"/>
    <lineage>
        <taxon>unclassified sequences</taxon>
        <taxon>metagenomes</taxon>
        <taxon>ecological metagenomes</taxon>
    </lineage>
</organism>
<proteinExistence type="predicted"/>
<accession>X1RUH9</accession>
<feature type="non-terminal residue" evidence="1">
    <location>
        <position position="1"/>
    </location>
</feature>
<dbReference type="EMBL" id="BARW01011123">
    <property type="protein sequence ID" value="GAI84328.1"/>
    <property type="molecule type" value="Genomic_DNA"/>
</dbReference>
<name>X1RUH9_9ZZZZ</name>
<reference evidence="1" key="1">
    <citation type="journal article" date="2014" name="Front. Microbiol.">
        <title>High frequency of phylogenetically diverse reductive dehalogenase-homologous genes in deep subseafloor sedimentary metagenomes.</title>
        <authorList>
            <person name="Kawai M."/>
            <person name="Futagami T."/>
            <person name="Toyoda A."/>
            <person name="Takaki Y."/>
            <person name="Nishi S."/>
            <person name="Hori S."/>
            <person name="Arai W."/>
            <person name="Tsubouchi T."/>
            <person name="Morono Y."/>
            <person name="Uchiyama I."/>
            <person name="Ito T."/>
            <person name="Fujiyama A."/>
            <person name="Inagaki F."/>
            <person name="Takami H."/>
        </authorList>
    </citation>
    <scope>NUCLEOTIDE SEQUENCE</scope>
    <source>
        <strain evidence="1">Expedition CK06-06</strain>
    </source>
</reference>